<feature type="domain" description="RDD" evidence="7">
    <location>
        <begin position="18"/>
        <end position="154"/>
    </location>
</feature>
<dbReference type="AlphaFoldDB" id="A0A919X7G0"/>
<organism evidence="8 9">
    <name type="scientific">Ornithinibacillus bavariensis</name>
    <dbReference type="NCBI Taxonomy" id="545502"/>
    <lineage>
        <taxon>Bacteria</taxon>
        <taxon>Bacillati</taxon>
        <taxon>Bacillota</taxon>
        <taxon>Bacilli</taxon>
        <taxon>Bacillales</taxon>
        <taxon>Bacillaceae</taxon>
        <taxon>Ornithinibacillus</taxon>
    </lineage>
</organism>
<comment type="caution">
    <text evidence="8">The sequence shown here is derived from an EMBL/GenBank/DDBJ whole genome shotgun (WGS) entry which is preliminary data.</text>
</comment>
<evidence type="ECO:0000313" key="9">
    <source>
        <dbReference type="Proteomes" id="UP000676917"/>
    </source>
</evidence>
<feature type="transmembrane region" description="Helical" evidence="6">
    <location>
        <begin position="66"/>
        <end position="85"/>
    </location>
</feature>
<feature type="transmembrane region" description="Helical" evidence="6">
    <location>
        <begin position="25"/>
        <end position="45"/>
    </location>
</feature>
<keyword evidence="2" id="KW-1003">Cell membrane</keyword>
<feature type="transmembrane region" description="Helical" evidence="6">
    <location>
        <begin position="123"/>
        <end position="143"/>
    </location>
</feature>
<dbReference type="InterPro" id="IPR051791">
    <property type="entry name" value="Pra-immunoreactive"/>
</dbReference>
<keyword evidence="4 6" id="KW-1133">Transmembrane helix</keyword>
<evidence type="ECO:0000256" key="1">
    <source>
        <dbReference type="ARBA" id="ARBA00004651"/>
    </source>
</evidence>
<dbReference type="PANTHER" id="PTHR36115:SF4">
    <property type="entry name" value="MEMBRANE PROTEIN"/>
    <property type="match status" value="1"/>
</dbReference>
<gene>
    <name evidence="8" type="primary">yxaI</name>
    <name evidence="8" type="ORF">J43TS3_04630</name>
</gene>
<dbReference type="InterPro" id="IPR010432">
    <property type="entry name" value="RDD"/>
</dbReference>
<evidence type="ECO:0000256" key="5">
    <source>
        <dbReference type="ARBA" id="ARBA00023136"/>
    </source>
</evidence>
<dbReference type="PANTHER" id="PTHR36115">
    <property type="entry name" value="PROLINE-RICH ANTIGEN HOMOLOG-RELATED"/>
    <property type="match status" value="1"/>
</dbReference>
<evidence type="ECO:0000259" key="7">
    <source>
        <dbReference type="Pfam" id="PF06271"/>
    </source>
</evidence>
<protein>
    <recommendedName>
        <fullName evidence="7">RDD domain-containing protein</fullName>
    </recommendedName>
</protein>
<keyword evidence="3 6" id="KW-0812">Transmembrane</keyword>
<keyword evidence="5 6" id="KW-0472">Membrane</keyword>
<dbReference type="Proteomes" id="UP000676917">
    <property type="component" value="Unassembled WGS sequence"/>
</dbReference>
<comment type="subcellular location">
    <subcellularLocation>
        <location evidence="1">Cell membrane</location>
        <topology evidence="1">Multi-pass membrane protein</topology>
    </subcellularLocation>
</comment>
<dbReference type="GO" id="GO:0005886">
    <property type="term" value="C:plasma membrane"/>
    <property type="evidence" value="ECO:0007669"/>
    <property type="project" value="UniProtKB-SubCell"/>
</dbReference>
<reference evidence="8" key="1">
    <citation type="submission" date="2021-03" db="EMBL/GenBank/DDBJ databases">
        <title>Antimicrobial resistance genes in bacteria isolated from Japanese honey, and their potential for conferring macrolide and lincosamide resistance in the American foulbrood pathogen Paenibacillus larvae.</title>
        <authorList>
            <person name="Okamoto M."/>
            <person name="Kumagai M."/>
            <person name="Kanamori H."/>
            <person name="Takamatsu D."/>
        </authorList>
    </citation>
    <scope>NUCLEOTIDE SEQUENCE</scope>
    <source>
        <strain evidence="8">J43TS3</strain>
    </source>
</reference>
<evidence type="ECO:0000256" key="2">
    <source>
        <dbReference type="ARBA" id="ARBA00022475"/>
    </source>
</evidence>
<keyword evidence="9" id="KW-1185">Reference proteome</keyword>
<proteinExistence type="predicted"/>
<evidence type="ECO:0000256" key="6">
    <source>
        <dbReference type="SAM" id="Phobius"/>
    </source>
</evidence>
<name>A0A919X7G0_9BACI</name>
<evidence type="ECO:0000256" key="4">
    <source>
        <dbReference type="ARBA" id="ARBA00022989"/>
    </source>
</evidence>
<evidence type="ECO:0000313" key="8">
    <source>
        <dbReference type="EMBL" id="GIO25852.1"/>
    </source>
</evidence>
<dbReference type="Pfam" id="PF06271">
    <property type="entry name" value="RDD"/>
    <property type="match status" value="1"/>
</dbReference>
<accession>A0A919X7G0</accession>
<dbReference type="RefSeq" id="WP_212919363.1">
    <property type="nucleotide sequence ID" value="NZ_BORP01000001.1"/>
</dbReference>
<sequence length="161" mass="18603">MIVEKDYQFSGDKEVLNYSSIWNRLVAWLIDIVIVFFSIFFIKLIPDGVNAITSLLFYSRPVDEYYINYWVIQITIVVVVFWLYFALMESLSTQGTIGKMIAGIKVVNEEEEKISFANASGRFFLQLVSLCLLGIGHLLALFFKNKQTLYDMLSKCVVIKR</sequence>
<evidence type="ECO:0000256" key="3">
    <source>
        <dbReference type="ARBA" id="ARBA00022692"/>
    </source>
</evidence>
<dbReference type="EMBL" id="BORP01000001">
    <property type="protein sequence ID" value="GIO25852.1"/>
    <property type="molecule type" value="Genomic_DNA"/>
</dbReference>